<dbReference type="SMART" id="SM00870">
    <property type="entry name" value="Asparaginase"/>
    <property type="match status" value="1"/>
</dbReference>
<evidence type="ECO:0000256" key="4">
    <source>
        <dbReference type="PIRSR" id="PIRSR001220-2"/>
    </source>
</evidence>
<dbReference type="Proteomes" id="UP000246073">
    <property type="component" value="Unassembled WGS sequence"/>
</dbReference>
<evidence type="ECO:0000259" key="6">
    <source>
        <dbReference type="Pfam" id="PF00710"/>
    </source>
</evidence>
<dbReference type="InterPro" id="IPR020827">
    <property type="entry name" value="Asparaginase/glutaminase_AS1"/>
</dbReference>
<dbReference type="InterPro" id="IPR004550">
    <property type="entry name" value="AsnASE_II"/>
</dbReference>
<name>A0A2P9HGC1_9HYPH</name>
<evidence type="ECO:0000313" key="9">
    <source>
        <dbReference type="Proteomes" id="UP000246073"/>
    </source>
</evidence>
<reference evidence="9" key="1">
    <citation type="submission" date="2017-12" db="EMBL/GenBank/DDBJ databases">
        <authorList>
            <person name="Diaz M."/>
        </authorList>
    </citation>
    <scope>NUCLEOTIDE SEQUENCE [LARGE SCALE GENOMIC DNA]</scope>
    <source>
        <strain evidence="9">FI11154</strain>
    </source>
</reference>
<dbReference type="Pfam" id="PF17763">
    <property type="entry name" value="Asparaginase_C"/>
    <property type="match status" value="1"/>
</dbReference>
<evidence type="ECO:0000256" key="1">
    <source>
        <dbReference type="ARBA" id="ARBA00010518"/>
    </source>
</evidence>
<dbReference type="EC" id="3.5.1.1" evidence="8"/>
<dbReference type="RefSeq" id="WP_109366890.1">
    <property type="nucleotide sequence ID" value="NZ_OOFM01000004.1"/>
</dbReference>
<dbReference type="EMBL" id="OOFM01000004">
    <property type="protein sequence ID" value="SPL62850.1"/>
    <property type="molecule type" value="Genomic_DNA"/>
</dbReference>
<evidence type="ECO:0000256" key="3">
    <source>
        <dbReference type="PIRSR" id="PIRSR001220-1"/>
    </source>
</evidence>
<dbReference type="Pfam" id="PF00710">
    <property type="entry name" value="Asparaginase"/>
    <property type="match status" value="1"/>
</dbReference>
<dbReference type="InterPro" id="IPR040919">
    <property type="entry name" value="Asparaginase_C"/>
</dbReference>
<feature type="active site" description="O-isoaspartyl threonine intermediate" evidence="3">
    <location>
        <position position="18"/>
    </location>
</feature>
<feature type="binding site" evidence="4">
    <location>
        <begin position="92"/>
        <end position="93"/>
    </location>
    <ligand>
        <name>substrate</name>
    </ligand>
</feature>
<dbReference type="CDD" id="cd08964">
    <property type="entry name" value="L-asparaginase_II"/>
    <property type="match status" value="1"/>
</dbReference>
<dbReference type="GO" id="GO:0004067">
    <property type="term" value="F:asparaginase activity"/>
    <property type="evidence" value="ECO:0007669"/>
    <property type="project" value="UniProtKB-UniRule"/>
</dbReference>
<dbReference type="GO" id="GO:0006528">
    <property type="term" value="P:asparagine metabolic process"/>
    <property type="evidence" value="ECO:0007669"/>
    <property type="project" value="InterPro"/>
</dbReference>
<feature type="domain" description="Asparaginase/glutaminase C-terminal" evidence="7">
    <location>
        <begin position="196"/>
        <end position="311"/>
    </location>
</feature>
<accession>A0A2P9HGC1</accession>
<dbReference type="PIRSF" id="PIRSF500176">
    <property type="entry name" value="L_ASNase"/>
    <property type="match status" value="1"/>
</dbReference>
<dbReference type="PRINTS" id="PR00139">
    <property type="entry name" value="ASNGLNASE"/>
</dbReference>
<dbReference type="InterPro" id="IPR037152">
    <property type="entry name" value="L-asparaginase_N_sf"/>
</dbReference>
<evidence type="ECO:0000256" key="2">
    <source>
        <dbReference type="ARBA" id="ARBA00022801"/>
    </source>
</evidence>
<dbReference type="InterPro" id="IPR027473">
    <property type="entry name" value="L-asparaginase_C"/>
</dbReference>
<protein>
    <submittedName>
        <fullName evidence="8">L-asparaginase</fullName>
        <ecNumber evidence="8">3.5.1.1</ecNumber>
    </submittedName>
</protein>
<dbReference type="InterPro" id="IPR027474">
    <property type="entry name" value="L-asparaginase_N"/>
</dbReference>
<dbReference type="SUPFAM" id="SSF53774">
    <property type="entry name" value="Glutaminase/Asparaginase"/>
    <property type="match status" value="1"/>
</dbReference>
<dbReference type="InterPro" id="IPR036152">
    <property type="entry name" value="Asp/glu_Ase-like_sf"/>
</dbReference>
<feature type="domain" description="L-asparaginase N-terminal" evidence="6">
    <location>
        <begin position="10"/>
        <end position="176"/>
    </location>
</feature>
<dbReference type="PANTHER" id="PTHR11707:SF28">
    <property type="entry name" value="60 KDA LYSOPHOSPHOLIPASE"/>
    <property type="match status" value="1"/>
</dbReference>
<evidence type="ECO:0000259" key="7">
    <source>
        <dbReference type="Pfam" id="PF17763"/>
    </source>
</evidence>
<proteinExistence type="inferred from homology"/>
<organism evidence="8 9">
    <name type="scientific">Ochrobactrum soli</name>
    <dbReference type="NCBI Taxonomy" id="2448455"/>
    <lineage>
        <taxon>Bacteria</taxon>
        <taxon>Pseudomonadati</taxon>
        <taxon>Pseudomonadota</taxon>
        <taxon>Alphaproteobacteria</taxon>
        <taxon>Hyphomicrobiales</taxon>
        <taxon>Brucellaceae</taxon>
        <taxon>Brucella/Ochrobactrum group</taxon>
        <taxon>Ochrobactrum</taxon>
    </lineage>
</organism>
<comment type="similarity">
    <text evidence="1">Belongs to the asparaginase 1 family.</text>
</comment>
<dbReference type="InterPro" id="IPR006034">
    <property type="entry name" value="Asparaginase/glutaminase-like"/>
</dbReference>
<feature type="active site" evidence="5">
    <location>
        <position position="18"/>
    </location>
</feature>
<evidence type="ECO:0000256" key="5">
    <source>
        <dbReference type="PROSITE-ProRule" id="PRU10099"/>
    </source>
</evidence>
<evidence type="ECO:0000313" key="8">
    <source>
        <dbReference type="EMBL" id="SPL62850.1"/>
    </source>
</evidence>
<dbReference type="Gene3D" id="3.40.50.1170">
    <property type="entry name" value="L-asparaginase, N-terminal domain"/>
    <property type="match status" value="1"/>
</dbReference>
<dbReference type="PROSITE" id="PS00144">
    <property type="entry name" value="ASN_GLN_ASE_1"/>
    <property type="match status" value="1"/>
</dbReference>
<dbReference type="PIRSF" id="PIRSF001220">
    <property type="entry name" value="L-ASNase_gatD"/>
    <property type="match status" value="1"/>
</dbReference>
<sequence length="315" mass="32019">MNTSPIKPVVAVIATGGTIASKRGENGASTPTLSGGDLLALLPDLKADLRPINLMEKDSSLLTLADMQHISNAVGEAMEKPDINGVVVLHGTDSMEETALLVQLQHRLAKPVIFTGAQFTADSPHADGPANLADAVRLATDPANAARGVLIAFGGRVLPAWGVYKASSDSADAFHPTRMLAALPDVKLPSPLDDSRVDTVAIYPGCDATHVAASVAAGARGIVLAALGSGNATPAIVEAVKLCTERGIPVVVSSRVPEGLLTPSYGGGGGGYDLAAAGAIPARTLRPGQARILLAALIANGSSKDAIIHAFSDNQ</sequence>
<feature type="binding site" evidence="4">
    <location>
        <position position="59"/>
    </location>
    <ligand>
        <name>substrate</name>
    </ligand>
</feature>
<dbReference type="AlphaFoldDB" id="A0A2P9HGC1"/>
<dbReference type="PROSITE" id="PS51732">
    <property type="entry name" value="ASN_GLN_ASE_3"/>
    <property type="match status" value="1"/>
</dbReference>
<gene>
    <name evidence="8" type="ORF">OHAE_2782</name>
</gene>
<dbReference type="PANTHER" id="PTHR11707">
    <property type="entry name" value="L-ASPARAGINASE"/>
    <property type="match status" value="1"/>
</dbReference>
<keyword evidence="2 8" id="KW-0378">Hydrolase</keyword>
<dbReference type="Gene3D" id="3.40.50.40">
    <property type="match status" value="1"/>
</dbReference>
<dbReference type="SFLD" id="SFLDS00057">
    <property type="entry name" value="Glutaminase/Asparaginase"/>
    <property type="match status" value="1"/>
</dbReference>